<evidence type="ECO:0000256" key="1">
    <source>
        <dbReference type="ARBA" id="ARBA00004177"/>
    </source>
</evidence>
<accession>A0A7M7P7S7</accession>
<dbReference type="RefSeq" id="XP_030847318.1">
    <property type="nucleotide sequence ID" value="XM_030991458.1"/>
</dbReference>
<evidence type="ECO:0000313" key="8">
    <source>
        <dbReference type="Proteomes" id="UP000007110"/>
    </source>
</evidence>
<reference evidence="7" key="2">
    <citation type="submission" date="2021-01" db="UniProtKB">
        <authorList>
            <consortium name="EnsemblMetazoa"/>
        </authorList>
    </citation>
    <scope>IDENTIFICATION</scope>
</reference>
<dbReference type="OMA" id="XGISECL"/>
<dbReference type="InterPro" id="IPR016024">
    <property type="entry name" value="ARM-type_fold"/>
</dbReference>
<feature type="region of interest" description="Disordered" evidence="6">
    <location>
        <begin position="971"/>
        <end position="990"/>
    </location>
</feature>
<keyword evidence="4" id="KW-0967">Endosome</keyword>
<comment type="subcellular location">
    <subcellularLocation>
        <location evidence="1">Endosome</location>
    </subcellularLocation>
</comment>
<dbReference type="Proteomes" id="UP000007110">
    <property type="component" value="Unassembled WGS sequence"/>
</dbReference>
<dbReference type="PANTHER" id="PTHR13673:SF0">
    <property type="entry name" value="VPS35 ENDOSOMAL PROTEIN-SORTING FACTOR-LIKE"/>
    <property type="match status" value="1"/>
</dbReference>
<dbReference type="GO" id="GO:0032456">
    <property type="term" value="P:endocytic recycling"/>
    <property type="evidence" value="ECO:0000318"/>
    <property type="project" value="GO_Central"/>
</dbReference>
<comment type="similarity">
    <text evidence="2">Belongs to the VPS35L family.</text>
</comment>
<organism evidence="7 8">
    <name type="scientific">Strongylocentrotus purpuratus</name>
    <name type="common">Purple sea urchin</name>
    <dbReference type="NCBI Taxonomy" id="7668"/>
    <lineage>
        <taxon>Eukaryota</taxon>
        <taxon>Metazoa</taxon>
        <taxon>Echinodermata</taxon>
        <taxon>Eleutherozoa</taxon>
        <taxon>Echinozoa</taxon>
        <taxon>Echinoidea</taxon>
        <taxon>Euechinoidea</taxon>
        <taxon>Echinacea</taxon>
        <taxon>Camarodonta</taxon>
        <taxon>Echinidea</taxon>
        <taxon>Strongylocentrotidae</taxon>
        <taxon>Strongylocentrotus</taxon>
    </lineage>
</organism>
<dbReference type="InParanoid" id="A0A7M7P7S7"/>
<evidence type="ECO:0008006" key="9">
    <source>
        <dbReference type="Google" id="ProtNLM"/>
    </source>
</evidence>
<dbReference type="AlphaFoldDB" id="A0A7M7P7S7"/>
<dbReference type="GO" id="GO:0015031">
    <property type="term" value="P:protein transport"/>
    <property type="evidence" value="ECO:0007669"/>
    <property type="project" value="UniProtKB-KW"/>
</dbReference>
<dbReference type="GO" id="GO:0005768">
    <property type="term" value="C:endosome"/>
    <property type="evidence" value="ECO:0000318"/>
    <property type="project" value="GO_Central"/>
</dbReference>
<dbReference type="FunCoup" id="A0A7M7P7S7">
    <property type="interactions" value="1963"/>
</dbReference>
<dbReference type="KEGG" id="spu:594407"/>
<reference evidence="8" key="1">
    <citation type="submission" date="2015-02" db="EMBL/GenBank/DDBJ databases">
        <title>Genome sequencing for Strongylocentrotus purpuratus.</title>
        <authorList>
            <person name="Murali S."/>
            <person name="Liu Y."/>
            <person name="Vee V."/>
            <person name="English A."/>
            <person name="Wang M."/>
            <person name="Skinner E."/>
            <person name="Han Y."/>
            <person name="Muzny D.M."/>
            <person name="Worley K.C."/>
            <person name="Gibbs R.A."/>
        </authorList>
    </citation>
    <scope>NUCLEOTIDE SEQUENCE</scope>
</reference>
<evidence type="ECO:0000313" key="7">
    <source>
        <dbReference type="EnsemblMetazoa" id="XP_030847318"/>
    </source>
</evidence>
<name>A0A7M7P7S7_STRPU</name>
<dbReference type="OrthoDB" id="1734063at2759"/>
<evidence type="ECO:0000256" key="6">
    <source>
        <dbReference type="SAM" id="MobiDB-lite"/>
    </source>
</evidence>
<keyword evidence="5" id="KW-0653">Protein transport</keyword>
<dbReference type="SUPFAM" id="SSF48371">
    <property type="entry name" value="ARM repeat"/>
    <property type="match status" value="1"/>
</dbReference>
<protein>
    <recommendedName>
        <fullName evidence="9">VPS35 endosomal protein-sorting factor-like</fullName>
    </recommendedName>
</protein>
<evidence type="ECO:0000256" key="2">
    <source>
        <dbReference type="ARBA" id="ARBA00010704"/>
    </source>
</evidence>
<keyword evidence="3" id="KW-0813">Transport</keyword>
<evidence type="ECO:0000256" key="3">
    <source>
        <dbReference type="ARBA" id="ARBA00022448"/>
    </source>
</evidence>
<dbReference type="GeneID" id="594407"/>
<feature type="region of interest" description="Disordered" evidence="6">
    <location>
        <begin position="37"/>
        <end position="74"/>
    </location>
</feature>
<dbReference type="InterPro" id="IPR029705">
    <property type="entry name" value="VPS35L"/>
</dbReference>
<proteinExistence type="inferred from homology"/>
<evidence type="ECO:0000256" key="4">
    <source>
        <dbReference type="ARBA" id="ARBA00022753"/>
    </source>
</evidence>
<dbReference type="PANTHER" id="PTHR13673">
    <property type="entry name" value="ESOPHAGEAL CANCER ASSOCIATED PROTEIN"/>
    <property type="match status" value="1"/>
</dbReference>
<dbReference type="EnsemblMetazoa" id="XM_030991458">
    <property type="protein sequence ID" value="XP_030847318"/>
    <property type="gene ID" value="LOC594407"/>
</dbReference>
<keyword evidence="8" id="KW-1185">Reference proteome</keyword>
<evidence type="ECO:0000256" key="5">
    <source>
        <dbReference type="ARBA" id="ARBA00022927"/>
    </source>
</evidence>
<sequence>MATYEWHARPREYEAEKRKLLLKGDVTTEHPLKPITVHVAEAKLRKSTSRMSTSGTPKQDAAKKATSNVDPLSSALEGSDPLSLFAAAAAAKPKVDPLADPLSLALGLSKKDATDSAAQRLPAGLDDSFEPWSSKKAGILSKYTTSEKLSITTSFLSPADREKVTVKTQVVQGTVTDKVKNRLEQLDDFEEGSVKEMLNLSQQEYVYRIEELNQALINAWDLDQKVKALKIAIQCSKLLADISVIKFYPSKFVLITDILDTFGRLVYDRIHRKSTYLPPGSNTSQVLPVHFTPEQVPNSAKETCRNWFFKIASIRELIPRLYVETAILKCYSFLTQGEYSQALLRLTNQMRGVGDPLVAIYARAYLCRVGMDVAPNARDHLISNFYDFLGTYQQLQSDTVQNILAVQRLDMASYLSLYSPALDWILQSVAYNASEEVLTEILDKCKKQCNSALLLNSVMSAFKPEYIGSRAIRFIELIKESEEEGFPKHNLYRSLGTNLTMTDPPEQQRLSVLNEVWKAVMKLKNPSDYISCAEVWIEYPCRHFTKKEVNTILGDIIKHMTPDRAFEQHYPQLQSVMSKVLSHMHNFSILFVMDKFLPFVDMFQKDAVKVEICKTIMEAFCKYQEEQTKDPVIVNAVMFICKTMHDSINALTLDDERRDIGTLISGFVRKINYGRDFEQQLSFYVESRANFSNLDAVLVTLVQCVNRLAAETCAVMKGNHSRKTSAFVRACAAYSFITIPSIVGIFHRLNLYLASGQVAVLNQALTQADAFFKASISLIPSVPRMLVIDRKMRSSELLLLNYVNSFLSTLLTVPDNPEQGCLYLLRGLLNVFQDYAWDTHSDAKARIYMNVLCLLSAQSQDQFAYHVKNVDSNDALYGSDKKFLGEVSAVAGTLILAILDHCKTLGQDGGVKRQAVIASEFFECIILHGDISQPAMSGLALNLWNLAQKNGQADTKYMVRLLEYVKRKGPKPGGKPFAALASSMSLQTRT</sequence>